<name>A0A182P7Q6_9DIPT</name>
<dbReference type="InterPro" id="IPR050333">
    <property type="entry name" value="SLRP"/>
</dbReference>
<dbReference type="PANTHER" id="PTHR45712:SF22">
    <property type="entry name" value="INSULIN-LIKE GROWTH FACTOR-BINDING PROTEIN COMPLEX ACID LABILE SUBUNIT"/>
    <property type="match status" value="1"/>
</dbReference>
<dbReference type="SMART" id="SM00364">
    <property type="entry name" value="LRR_BAC"/>
    <property type="match status" value="6"/>
</dbReference>
<reference evidence="4" key="1">
    <citation type="submission" date="2013-03" db="EMBL/GenBank/DDBJ databases">
        <title>The Genome Sequence of Anopheles epiroticus epiroticus2.</title>
        <authorList>
            <consortium name="The Broad Institute Genomics Platform"/>
            <person name="Neafsey D.E."/>
            <person name="Howell P."/>
            <person name="Walker B."/>
            <person name="Young S.K."/>
            <person name="Zeng Q."/>
            <person name="Gargeya S."/>
            <person name="Fitzgerald M."/>
            <person name="Haas B."/>
            <person name="Abouelleil A."/>
            <person name="Allen A.W."/>
            <person name="Alvarado L."/>
            <person name="Arachchi H.M."/>
            <person name="Berlin A.M."/>
            <person name="Chapman S.B."/>
            <person name="Gainer-Dewar J."/>
            <person name="Goldberg J."/>
            <person name="Griggs A."/>
            <person name="Gujja S."/>
            <person name="Hansen M."/>
            <person name="Howarth C."/>
            <person name="Imamovic A."/>
            <person name="Ireland A."/>
            <person name="Larimer J."/>
            <person name="McCowan C."/>
            <person name="Murphy C."/>
            <person name="Pearson M."/>
            <person name="Poon T.W."/>
            <person name="Priest M."/>
            <person name="Roberts A."/>
            <person name="Saif S."/>
            <person name="Shea T."/>
            <person name="Sisk P."/>
            <person name="Sykes S."/>
            <person name="Wortman J."/>
            <person name="Nusbaum C."/>
            <person name="Birren B."/>
        </authorList>
    </citation>
    <scope>NUCLEOTIDE SEQUENCE [LARGE SCALE GENOMIC DNA]</scope>
    <source>
        <strain evidence="4">Epiroticus2</strain>
    </source>
</reference>
<dbReference type="VEuPathDB" id="VectorBase:AEPI002959"/>
<organism evidence="3 4">
    <name type="scientific">Anopheles epiroticus</name>
    <dbReference type="NCBI Taxonomy" id="199890"/>
    <lineage>
        <taxon>Eukaryota</taxon>
        <taxon>Metazoa</taxon>
        <taxon>Ecdysozoa</taxon>
        <taxon>Arthropoda</taxon>
        <taxon>Hexapoda</taxon>
        <taxon>Insecta</taxon>
        <taxon>Pterygota</taxon>
        <taxon>Neoptera</taxon>
        <taxon>Endopterygota</taxon>
        <taxon>Diptera</taxon>
        <taxon>Nematocera</taxon>
        <taxon>Culicoidea</taxon>
        <taxon>Culicidae</taxon>
        <taxon>Anophelinae</taxon>
        <taxon>Anopheles</taxon>
    </lineage>
</organism>
<evidence type="ECO:0000313" key="3">
    <source>
        <dbReference type="EnsemblMetazoa" id="AEPI002959-PA"/>
    </source>
</evidence>
<evidence type="ECO:0000313" key="4">
    <source>
        <dbReference type="Proteomes" id="UP000075885"/>
    </source>
</evidence>
<dbReference type="AlphaFoldDB" id="A0A182P7Q6"/>
<dbReference type="InterPro" id="IPR032675">
    <property type="entry name" value="LRR_dom_sf"/>
</dbReference>
<dbReference type="GO" id="GO:0005615">
    <property type="term" value="C:extracellular space"/>
    <property type="evidence" value="ECO:0007669"/>
    <property type="project" value="TreeGrafter"/>
</dbReference>
<evidence type="ECO:0000256" key="1">
    <source>
        <dbReference type="ARBA" id="ARBA00022614"/>
    </source>
</evidence>
<dbReference type="STRING" id="199890.A0A182P7Q6"/>
<dbReference type="Gene3D" id="3.80.10.10">
    <property type="entry name" value="Ribonuclease Inhibitor"/>
    <property type="match status" value="5"/>
</dbReference>
<dbReference type="InterPro" id="IPR003591">
    <property type="entry name" value="Leu-rich_rpt_typical-subtyp"/>
</dbReference>
<dbReference type="Proteomes" id="UP000075885">
    <property type="component" value="Unassembled WGS sequence"/>
</dbReference>
<proteinExistence type="predicted"/>
<reference evidence="3" key="2">
    <citation type="submission" date="2020-05" db="UniProtKB">
        <authorList>
            <consortium name="EnsemblMetazoa"/>
        </authorList>
    </citation>
    <scope>IDENTIFICATION</scope>
    <source>
        <strain evidence="3">Epiroticus2</strain>
    </source>
</reference>
<keyword evidence="1" id="KW-0433">Leucine-rich repeat</keyword>
<dbReference type="InterPro" id="IPR001611">
    <property type="entry name" value="Leu-rich_rpt"/>
</dbReference>
<dbReference type="SMART" id="SM00369">
    <property type="entry name" value="LRR_TYP"/>
    <property type="match status" value="14"/>
</dbReference>
<sequence length="593" mass="66850">MLAGNLFESLHPYTFAPLRHLLVELTLEGNLLDTVPRDLFAGLSHLQVLNLRNNRLTKLAESTFRDQARFTLLALEGNRIEPFQRGFLKSEDVLLQNNRLPSLRKLSAVNVTLVRRLFLYGNEIASIEQDVFEALPKLETLYLDYNRISELSAMLFHTNHRLQHVTLAHNRLVVLRTNTFAGLGRLHSVDLSHNLLVALEESVFHGSPVEYLNLNGNRLQTLDDWTFAGTNLLYLHVDSNAIGGLQRQAHGGQSVLDGLLELSAANNHIARWQELCARNFSRLTAINLANNSLPSMDEAGCWRRNENSDRVTINVAFNKVSLVPEFAGWIQLLDLSGNNVQDLGDGHQFQGLESIDLSQNSLQTADTAWFQALEHLKVLNLEGNSISQLPSDLLSPDHSLELLSLAGNALDTISDAVFLADVPIKALNLSNNHLHDTAILRRNDFITELDVSGNRLERLLLRPNYRTLLANANRITTLEWDVLPGTMFSSLQQLHLADNQLDHLDQRLFQMSALSELDVSENRLDTFPFDQLYRLKRLVALIISRNNIRTLPAGDVQKFKLDRLDLSENPLEQVPERFLSSCVINDLIVHVVS</sequence>
<dbReference type="Pfam" id="PF13855">
    <property type="entry name" value="LRR_8"/>
    <property type="match status" value="4"/>
</dbReference>
<protein>
    <submittedName>
        <fullName evidence="3">Uncharacterized protein</fullName>
    </submittedName>
</protein>
<evidence type="ECO:0000256" key="2">
    <source>
        <dbReference type="ARBA" id="ARBA00022737"/>
    </source>
</evidence>
<keyword evidence="2" id="KW-0677">Repeat</keyword>
<keyword evidence="4" id="KW-1185">Reference proteome</keyword>
<dbReference type="PROSITE" id="PS51450">
    <property type="entry name" value="LRR"/>
    <property type="match status" value="3"/>
</dbReference>
<accession>A0A182P7Q6</accession>
<dbReference type="SUPFAM" id="SSF52058">
    <property type="entry name" value="L domain-like"/>
    <property type="match status" value="2"/>
</dbReference>
<dbReference type="PANTHER" id="PTHR45712">
    <property type="entry name" value="AGAP008170-PA"/>
    <property type="match status" value="1"/>
</dbReference>
<dbReference type="EnsemblMetazoa" id="AEPI002959-RA">
    <property type="protein sequence ID" value="AEPI002959-PA"/>
    <property type="gene ID" value="AEPI002959"/>
</dbReference>